<proteinExistence type="predicted"/>
<organism evidence="1 2">
    <name type="scientific">Echinococcus multilocularis</name>
    <name type="common">Fox tapeworm</name>
    <dbReference type="NCBI Taxonomy" id="6211"/>
    <lineage>
        <taxon>Eukaryota</taxon>
        <taxon>Metazoa</taxon>
        <taxon>Spiralia</taxon>
        <taxon>Lophotrochozoa</taxon>
        <taxon>Platyhelminthes</taxon>
        <taxon>Cestoda</taxon>
        <taxon>Eucestoda</taxon>
        <taxon>Cyclophyllidea</taxon>
        <taxon>Taeniidae</taxon>
        <taxon>Echinococcus</taxon>
    </lineage>
</organism>
<reference evidence="1" key="1">
    <citation type="journal article" date="2013" name="Nature">
        <title>The genomes of four tapeworm species reveal adaptations to parasitism.</title>
        <authorList>
            <person name="Tsai I.J."/>
            <person name="Zarowiecki M."/>
            <person name="Holroyd N."/>
            <person name="Garciarrubio A."/>
            <person name="Sanchez-Flores A."/>
            <person name="Brooks K.L."/>
            <person name="Tracey A."/>
            <person name="Bobes R.J."/>
            <person name="Fragoso G."/>
            <person name="Sciutto E."/>
            <person name="Aslett M."/>
            <person name="Beasley H."/>
            <person name="Bennett H.M."/>
            <person name="Cai J."/>
            <person name="Camicia F."/>
            <person name="Clark R."/>
            <person name="Cucher M."/>
            <person name="De Silva N."/>
            <person name="Day T.A."/>
            <person name="Deplazes P."/>
            <person name="Estrada K."/>
            <person name="Fernandez C."/>
            <person name="Holland P.W."/>
            <person name="Hou J."/>
            <person name="Hu S."/>
            <person name="Huckvale T."/>
            <person name="Hung S.S."/>
            <person name="Kamenetzky L."/>
            <person name="Keane J.A."/>
            <person name="Kiss F."/>
            <person name="Koziol U."/>
            <person name="Lambert O."/>
            <person name="Liu K."/>
            <person name="Luo X."/>
            <person name="Luo Y."/>
            <person name="Macchiaroli N."/>
            <person name="Nichol S."/>
            <person name="Paps J."/>
            <person name="Parkinson J."/>
            <person name="Pouchkina-Stantcheva N."/>
            <person name="Riddiford N."/>
            <person name="Rosenzvit M."/>
            <person name="Salinas G."/>
            <person name="Wasmuth J.D."/>
            <person name="Zamanian M."/>
            <person name="Zheng Y."/>
            <person name="Cai X."/>
            <person name="Soberon X."/>
            <person name="Olson P.D."/>
            <person name="Laclette J.P."/>
            <person name="Brehm K."/>
            <person name="Berriman M."/>
            <person name="Garciarrubio A."/>
            <person name="Bobes R.J."/>
            <person name="Fragoso G."/>
            <person name="Sanchez-Flores A."/>
            <person name="Estrada K."/>
            <person name="Cevallos M.A."/>
            <person name="Morett E."/>
            <person name="Gonzalez V."/>
            <person name="Portillo T."/>
            <person name="Ochoa-Leyva A."/>
            <person name="Jose M.V."/>
            <person name="Sciutto E."/>
            <person name="Landa A."/>
            <person name="Jimenez L."/>
            <person name="Valdes V."/>
            <person name="Carrero J.C."/>
            <person name="Larralde C."/>
            <person name="Morales-Montor J."/>
            <person name="Limon-Lason J."/>
            <person name="Soberon X."/>
            <person name="Laclette J.P."/>
        </authorList>
    </citation>
    <scope>NUCLEOTIDE SEQUENCE [LARGE SCALE GENOMIC DNA]</scope>
</reference>
<sequence length="75" mass="8355">MLGLDLAGLICPTLNHPSLAEVLTYSKGKSDCQFRIVVCSHASPLDQRIVCSSNDFNWQGSHLWNVHIICAERDE</sequence>
<evidence type="ECO:0000313" key="2">
    <source>
        <dbReference type="Proteomes" id="UP000017246"/>
    </source>
</evidence>
<protein>
    <submittedName>
        <fullName evidence="1">Hypothetical transcript</fullName>
    </submittedName>
</protein>
<dbReference type="EMBL" id="LN902505">
    <property type="protein sequence ID" value="CUT98502.1"/>
    <property type="molecule type" value="Genomic_DNA"/>
</dbReference>
<keyword evidence="2" id="KW-1185">Reference proteome</keyword>
<dbReference type="AlphaFoldDB" id="A0A0S4MJE2"/>
<reference evidence="1" key="2">
    <citation type="submission" date="2015-11" db="EMBL/GenBank/DDBJ databases">
        <authorList>
            <person name="Zhang Y."/>
            <person name="Guo Z."/>
        </authorList>
    </citation>
    <scope>NUCLEOTIDE SEQUENCE</scope>
</reference>
<evidence type="ECO:0000313" key="1">
    <source>
        <dbReference type="EMBL" id="CUT98502.1"/>
    </source>
</evidence>
<dbReference type="Proteomes" id="UP000017246">
    <property type="component" value="Unassembled WGS sequence"/>
</dbReference>
<name>A0A0S4MJE2_ECHMU</name>
<accession>A0A0S4MJE2</accession>